<dbReference type="PROSITE" id="PS51667">
    <property type="entry name" value="WRC"/>
    <property type="match status" value="1"/>
</dbReference>
<evidence type="ECO:0000256" key="6">
    <source>
        <dbReference type="SAM" id="MobiDB-lite"/>
    </source>
</evidence>
<comment type="similarity">
    <text evidence="2 5">Belongs to the GRF family.</text>
</comment>
<keyword evidence="9" id="KW-1185">Reference proteome</keyword>
<dbReference type="Proteomes" id="UP000515121">
    <property type="component" value="Unplaced"/>
</dbReference>
<keyword evidence="5" id="KW-0804">Transcription</keyword>
<evidence type="ECO:0000259" key="8">
    <source>
        <dbReference type="PROSITE" id="PS51667"/>
    </source>
</evidence>
<dbReference type="GO" id="GO:0099402">
    <property type="term" value="P:plant organ development"/>
    <property type="evidence" value="ECO:0007669"/>
    <property type="project" value="UniProtKB-ARBA"/>
</dbReference>
<feature type="domain" description="QLQ" evidence="7">
    <location>
        <begin position="129"/>
        <end position="164"/>
    </location>
</feature>
<evidence type="ECO:0000313" key="10">
    <source>
        <dbReference type="RefSeq" id="XP_022773767.1"/>
    </source>
</evidence>
<dbReference type="GO" id="GO:0005524">
    <property type="term" value="F:ATP binding"/>
    <property type="evidence" value="ECO:0007669"/>
    <property type="project" value="UniProtKB-UniRule"/>
</dbReference>
<dbReference type="PANTHER" id="PTHR31602">
    <property type="entry name" value="GROWTH-REGULATING FACTOR 5"/>
    <property type="match status" value="1"/>
</dbReference>
<feature type="region of interest" description="Disordered" evidence="6">
    <location>
        <begin position="221"/>
        <end position="246"/>
    </location>
</feature>
<keyword evidence="5" id="KW-0010">Activator</keyword>
<reference evidence="10" key="1">
    <citation type="submission" date="2025-08" db="UniProtKB">
        <authorList>
            <consortium name="RefSeq"/>
        </authorList>
    </citation>
    <scope>IDENTIFICATION</scope>
    <source>
        <tissue evidence="10">Fruit stalk</tissue>
    </source>
</reference>
<comment type="subcellular location">
    <subcellularLocation>
        <location evidence="1 4 5">Nucleus</location>
    </subcellularLocation>
</comment>
<dbReference type="KEGG" id="dzi:111316015"/>
<feature type="region of interest" description="Disordered" evidence="6">
    <location>
        <begin position="534"/>
        <end position="559"/>
    </location>
</feature>
<evidence type="ECO:0000256" key="5">
    <source>
        <dbReference type="RuleBase" id="RU367127"/>
    </source>
</evidence>
<dbReference type="SMART" id="SM00951">
    <property type="entry name" value="QLQ"/>
    <property type="match status" value="1"/>
</dbReference>
<dbReference type="GO" id="GO:0006355">
    <property type="term" value="P:regulation of DNA-templated transcription"/>
    <property type="evidence" value="ECO:0007669"/>
    <property type="project" value="InterPro"/>
</dbReference>
<keyword evidence="3 4" id="KW-0539">Nucleus</keyword>
<organism evidence="9 10">
    <name type="scientific">Durio zibethinus</name>
    <name type="common">Durian</name>
    <dbReference type="NCBI Taxonomy" id="66656"/>
    <lineage>
        <taxon>Eukaryota</taxon>
        <taxon>Viridiplantae</taxon>
        <taxon>Streptophyta</taxon>
        <taxon>Embryophyta</taxon>
        <taxon>Tracheophyta</taxon>
        <taxon>Spermatophyta</taxon>
        <taxon>Magnoliopsida</taxon>
        <taxon>eudicotyledons</taxon>
        <taxon>Gunneridae</taxon>
        <taxon>Pentapetalae</taxon>
        <taxon>rosids</taxon>
        <taxon>malvids</taxon>
        <taxon>Malvales</taxon>
        <taxon>Malvaceae</taxon>
        <taxon>Helicteroideae</taxon>
        <taxon>Durio</taxon>
    </lineage>
</organism>
<accession>A0A6P6B997</accession>
<feature type="short sequence motif" description="Bipartite nuclear localization signal" evidence="4">
    <location>
        <begin position="223"/>
        <end position="230"/>
    </location>
</feature>
<dbReference type="PROSITE" id="PS51666">
    <property type="entry name" value="QLQ"/>
    <property type="match status" value="1"/>
</dbReference>
<dbReference type="RefSeq" id="XP_022773767.1">
    <property type="nucleotide sequence ID" value="XM_022918032.1"/>
</dbReference>
<evidence type="ECO:0000256" key="3">
    <source>
        <dbReference type="ARBA" id="ARBA00023242"/>
    </source>
</evidence>
<evidence type="ECO:0000256" key="4">
    <source>
        <dbReference type="PROSITE-ProRule" id="PRU01002"/>
    </source>
</evidence>
<dbReference type="PANTHER" id="PTHR31602:SF101">
    <property type="entry name" value="GROWTH-REGULATING FACTOR 7"/>
    <property type="match status" value="1"/>
</dbReference>
<dbReference type="Pfam" id="PF08879">
    <property type="entry name" value="WRC"/>
    <property type="match status" value="1"/>
</dbReference>
<dbReference type="GO" id="GO:0006351">
    <property type="term" value="P:DNA-templated transcription"/>
    <property type="evidence" value="ECO:0007669"/>
    <property type="project" value="UniProtKB-UniRule"/>
</dbReference>
<feature type="domain" description="WRC" evidence="8">
    <location>
        <begin position="190"/>
        <end position="234"/>
    </location>
</feature>
<protein>
    <recommendedName>
        <fullName evidence="5">Growth-regulating factor</fullName>
    </recommendedName>
</protein>
<dbReference type="InterPro" id="IPR031137">
    <property type="entry name" value="GRF"/>
</dbReference>
<dbReference type="InterPro" id="IPR014978">
    <property type="entry name" value="Gln-Leu-Gln_QLQ"/>
</dbReference>
<dbReference type="GO" id="GO:0005634">
    <property type="term" value="C:nucleus"/>
    <property type="evidence" value="ECO:0007669"/>
    <property type="project" value="UniProtKB-SubCell"/>
</dbReference>
<gene>
    <name evidence="10" type="primary">LOC111316015</name>
</gene>
<dbReference type="OrthoDB" id="1937002at2759"/>
<feature type="short sequence motif" description="Bipartite nuclear localization signal" evidence="4">
    <location>
        <begin position="195"/>
        <end position="205"/>
    </location>
</feature>
<name>A0A6P6B997_DURZI</name>
<evidence type="ECO:0000256" key="2">
    <source>
        <dbReference type="ARBA" id="ARBA00008122"/>
    </source>
</evidence>
<dbReference type="AlphaFoldDB" id="A0A6P6B997"/>
<keyword evidence="5" id="KW-0805">Transcription regulation</keyword>
<dbReference type="GeneID" id="111316015"/>
<proteinExistence type="inferred from homology"/>
<evidence type="ECO:0000256" key="1">
    <source>
        <dbReference type="ARBA" id="ARBA00004123"/>
    </source>
</evidence>
<dbReference type="InterPro" id="IPR014977">
    <property type="entry name" value="WRC_dom"/>
</dbReference>
<sequence length="568" mass="60600">MSMIGFSVSDKAAKESSSIEAVDLGVKLQSSKLLAPWKMMMVHHDNHHRPFPPYAIGNGDADGPTGNNNRPKAGDIYDVFASGDSAAAASGGAVGVRTLQPFDISPTTTLTAHTAFKSPGGMAASLEFPFTSAQWKELGRQAMIYKYMKACIPVPPDLLIPITGSTSVPVASHSALGGGALNLRLSGRGDLEPGRCRRTDGKKWRCSRDVAPDQKYCERHMHRGRPRSRKPVELPNKKTRHTHTQALPSSCSTILTKNASPSQFVGTLAQPFQQNKTSCFLDKSSEKAATFWPVASVSSFKEPRNWDWIMNEELVSLASSDQQWHHLMQIGPTTTSSFHNADNSSVLNQNYNKEPLNLNSYANFNAAENQQRNGCSLFFNTEIIPLEKFPEGTARGFIDAWSTGVSDDDNANFGAETSVSSDGKLYLSSLSLSVGVDNIRDDEMGPIHVGLGTSESDQNHEYASKSHLSSGLAPASWAASTPGGPLAEVLRPSMTATAAAAMEGSSIPSSPVTGNGNSCSLPLTAVSSPSGVLQRTPALLSDSSGTSSPTLASSGAKPEIGLMWLKEN</sequence>
<comment type="domain">
    <text evidence="5">The QLQ domain and WRC domain may be involved in protein-protein interaction and DNA-binding, respectively.</text>
</comment>
<evidence type="ECO:0000313" key="9">
    <source>
        <dbReference type="Proteomes" id="UP000515121"/>
    </source>
</evidence>
<evidence type="ECO:0000259" key="7">
    <source>
        <dbReference type="PROSITE" id="PS51666"/>
    </source>
</evidence>
<feature type="compositionally biased region" description="Low complexity" evidence="6">
    <location>
        <begin position="537"/>
        <end position="556"/>
    </location>
</feature>
<dbReference type="Pfam" id="PF08880">
    <property type="entry name" value="QLQ"/>
    <property type="match status" value="1"/>
</dbReference>
<comment type="function">
    <text evidence="5">Transcription activator.</text>
</comment>